<dbReference type="InterPro" id="IPR032675">
    <property type="entry name" value="LRR_dom_sf"/>
</dbReference>
<dbReference type="Proteomes" id="UP000738325">
    <property type="component" value="Unassembled WGS sequence"/>
</dbReference>
<accession>A0A9P6RSL7</accession>
<evidence type="ECO:0000313" key="1">
    <source>
        <dbReference type="EMBL" id="KAG0328405.1"/>
    </source>
</evidence>
<sequence>MDKNPAEVVEVICHFLLRGDIVRCLTVSKAYHQAFAPAVWRTIILFHAQEGVHGRRFPSGLGLQRYRHYIRVLHFSGYFPSEHMSLQGCACLTKIIIQNWFSNHIVSAKYKLMLTNLPYRLANLVEANSGSLTHLVINTGQHQMTISDDLLLALLQCSFLTELEITSAVVPKENLELLLGVCAIVRTLKLESVKLCRLPQELFKQEAGIMVDNEERSSQTLLLPEPRHIKLSLQVGIDDTYDAAMGSYEDQALILRSCTNLNTLAWSGGVISNGRAPTTKFLTALSADPWPLHRLECIDLLSDEFEDDAVARLLAQMDQLRSLKVSSGLGVLSFKELIKEADKGVRGQYQRHCNTIEELWVETCYSLTSDKIQALLERCPNLHTLIASKIKALDIVRGKEWACRKMKRLRVCVEVDDSEDNSGGDILDTSATPVYASKADGSADGRELFWNVERMIFSRLGALIHLQELHLTKSFHGTDDPPRTLNLKLGHGLELLVNLKCLRKFDCSTDYTQKLSLVDVRWMVEHWTALEWLGCFVDCSKRATFLGIQTLLILKKIQYKLY</sequence>
<name>A0A9P6RSL7_9FUNG</name>
<organism evidence="1 2">
    <name type="scientific">Dissophora globulifera</name>
    <dbReference type="NCBI Taxonomy" id="979702"/>
    <lineage>
        <taxon>Eukaryota</taxon>
        <taxon>Fungi</taxon>
        <taxon>Fungi incertae sedis</taxon>
        <taxon>Mucoromycota</taxon>
        <taxon>Mortierellomycotina</taxon>
        <taxon>Mortierellomycetes</taxon>
        <taxon>Mortierellales</taxon>
        <taxon>Mortierellaceae</taxon>
        <taxon>Dissophora</taxon>
    </lineage>
</organism>
<keyword evidence="2" id="KW-1185">Reference proteome</keyword>
<comment type="caution">
    <text evidence="1">The sequence shown here is derived from an EMBL/GenBank/DDBJ whole genome shotgun (WGS) entry which is preliminary data.</text>
</comment>
<protein>
    <recommendedName>
        <fullName evidence="3">F-box domain-containing protein</fullName>
    </recommendedName>
</protein>
<reference evidence="1" key="1">
    <citation type="journal article" date="2020" name="Fungal Divers.">
        <title>Resolving the Mortierellaceae phylogeny through synthesis of multi-gene phylogenetics and phylogenomics.</title>
        <authorList>
            <person name="Vandepol N."/>
            <person name="Liber J."/>
            <person name="Desiro A."/>
            <person name="Na H."/>
            <person name="Kennedy M."/>
            <person name="Barry K."/>
            <person name="Grigoriev I.V."/>
            <person name="Miller A.N."/>
            <person name="O'Donnell K."/>
            <person name="Stajich J.E."/>
            <person name="Bonito G."/>
        </authorList>
    </citation>
    <scope>NUCLEOTIDE SEQUENCE</scope>
    <source>
        <strain evidence="1">REB-010B</strain>
    </source>
</reference>
<dbReference type="SUPFAM" id="SSF52047">
    <property type="entry name" value="RNI-like"/>
    <property type="match status" value="1"/>
</dbReference>
<proteinExistence type="predicted"/>
<dbReference type="Gene3D" id="3.80.10.10">
    <property type="entry name" value="Ribonuclease Inhibitor"/>
    <property type="match status" value="1"/>
</dbReference>
<dbReference type="OrthoDB" id="2432222at2759"/>
<gene>
    <name evidence="1" type="ORF">BGZ99_005420</name>
</gene>
<evidence type="ECO:0008006" key="3">
    <source>
        <dbReference type="Google" id="ProtNLM"/>
    </source>
</evidence>
<dbReference type="EMBL" id="JAAAIP010000035">
    <property type="protein sequence ID" value="KAG0328405.1"/>
    <property type="molecule type" value="Genomic_DNA"/>
</dbReference>
<evidence type="ECO:0000313" key="2">
    <source>
        <dbReference type="Proteomes" id="UP000738325"/>
    </source>
</evidence>
<dbReference type="AlphaFoldDB" id="A0A9P6RSL7"/>